<feature type="region of interest" description="Disordered" evidence="1">
    <location>
        <begin position="502"/>
        <end position="730"/>
    </location>
</feature>
<dbReference type="EMBL" id="OOIN01000002">
    <property type="protein sequence ID" value="SPO20663.1"/>
    <property type="molecule type" value="Genomic_DNA"/>
</dbReference>
<feature type="region of interest" description="Disordered" evidence="1">
    <location>
        <begin position="829"/>
        <end position="871"/>
    </location>
</feature>
<evidence type="ECO:0000313" key="3">
    <source>
        <dbReference type="Proteomes" id="UP000324022"/>
    </source>
</evidence>
<feature type="compositionally biased region" description="Polar residues" evidence="1">
    <location>
        <begin position="861"/>
        <end position="871"/>
    </location>
</feature>
<dbReference type="OrthoDB" id="271448at2759"/>
<feature type="compositionally biased region" description="Low complexity" evidence="1">
    <location>
        <begin position="237"/>
        <end position="256"/>
    </location>
</feature>
<evidence type="ECO:0000313" key="2">
    <source>
        <dbReference type="EMBL" id="SPO20663.1"/>
    </source>
</evidence>
<feature type="compositionally biased region" description="Low complexity" evidence="1">
    <location>
        <begin position="340"/>
        <end position="352"/>
    </location>
</feature>
<feature type="compositionally biased region" description="Polar residues" evidence="1">
    <location>
        <begin position="580"/>
        <end position="590"/>
    </location>
</feature>
<accession>A0A5C3DQI9</accession>
<dbReference type="Proteomes" id="UP000324022">
    <property type="component" value="Unassembled WGS sequence"/>
</dbReference>
<feature type="compositionally biased region" description="Basic and acidic residues" evidence="1">
    <location>
        <begin position="829"/>
        <end position="844"/>
    </location>
</feature>
<evidence type="ECO:0000256" key="1">
    <source>
        <dbReference type="SAM" id="MobiDB-lite"/>
    </source>
</evidence>
<feature type="region of interest" description="Disordered" evidence="1">
    <location>
        <begin position="237"/>
        <end position="276"/>
    </location>
</feature>
<feature type="compositionally biased region" description="Polar residues" evidence="1">
    <location>
        <begin position="543"/>
        <end position="552"/>
    </location>
</feature>
<feature type="compositionally biased region" description="Polar residues" evidence="1">
    <location>
        <begin position="714"/>
        <end position="730"/>
    </location>
</feature>
<dbReference type="AlphaFoldDB" id="A0A5C3DQI9"/>
<proteinExistence type="predicted"/>
<feature type="compositionally biased region" description="Basic and acidic residues" evidence="1">
    <location>
        <begin position="502"/>
        <end position="517"/>
    </location>
</feature>
<feature type="compositionally biased region" description="Basic and acidic residues" evidence="1">
    <location>
        <begin position="704"/>
        <end position="713"/>
    </location>
</feature>
<keyword evidence="3" id="KW-1185">Reference proteome</keyword>
<protein>
    <submittedName>
        <fullName evidence="2">Uncharacterized protein</fullName>
    </submittedName>
</protein>
<feature type="region of interest" description="Disordered" evidence="1">
    <location>
        <begin position="755"/>
        <end position="774"/>
    </location>
</feature>
<sequence>MRIWTPSQGPARRSVSSDGRALEPYYEDSWPGWTFDQIYDIPRWDGGDKAACPPQHLTVPSKSNLALDSVGNPLSHRKGHKRRAAAQKIVSDFCLHGNAPVPIPDASICKTGHKTSEMEGKLDKRAIPSFSQIQEIVNNGIDAGRQIRLARLGAQGGGVGGEAAGGLSADPIGSQSTALSMPGTGGLGSMGVPGGLMEGLGGISPIPGFGQIQQIVDKGIEAGKEVKLARLRAQAAAQGPGAGASPQQAGGSPASPVGIPSTPLARRSDDSSSSPGIDSVLKLMTTGFKGFNLGDIAGNIFSSLTNPSPTDTDIPVPKDKGPTTEEIVSKSLAEEDKKSAASGGAEQAQAPATAPPPKMSRRSSSSNKEFNDHVLNFVAAGLDTSEQAPAKLNDVSQVVNADFVPPAFSSLSNDAVSSLVDVVSGVPNTQGAASELIKRSPLGPMMMAGPMMMGGAGGLQAMMPLILAGIEAGGKVGVALLQYMKETDTEKLKVKEAEAKNGKLKGKDQGDDSKSKDDDSDLETGPIGAVKTLLSGGVKDSDSSAGSNADTETASGTVTSDASGAAGTTGATGAAGTTSNVDSTLSTAGSGETGGSLPGASGTILSAGTSASNSPGTGSGSTDDTSSTGGLTSSSLGSSSLPGSSSSSSPLSGLGSSSSSGLTGSSGSSSGASTGSTPGSSSSLAGSSTPGAGTSPQSYTPGLAKRDGSHTETPHSSIPPTTLHSSSSDATAECGGTAKLCMQLIEHAFPYCHSSKPEERDATQQPKKGGRNFGKASSKLVKVMSVHCSLKCDGFSEMAEAKSGFKAKAERCVGDRWLFSKIHAQASTRHDFTPKSDHHPDTSSHNHHHHPILPKRDLLHSPNSKSSTQGKCQSGYGLLFSNAMRPVPSYNNKLFGSVVSDPISFLHWGLVRSVSECLHACDATDGCVFANIYQQTFSLDDPEIRLVTRHVGSKMPENKEVAGAGIEAGATQGLEAGKDAVGVGEDKRKIFAQKPEQKKNSFVQGHLTCALYSRCHLECEANHGSAGGNPVFFEHSAGYCKSQACLAAM</sequence>
<name>A0A5C3DQI9_9BASI</name>
<reference evidence="2 3" key="1">
    <citation type="submission" date="2018-03" db="EMBL/GenBank/DDBJ databases">
        <authorList>
            <person name="Guldener U."/>
        </authorList>
    </citation>
    <scope>NUCLEOTIDE SEQUENCE [LARGE SCALE GENOMIC DNA]</scope>
    <source>
        <strain evidence="2 3">NBRC100155</strain>
    </source>
</reference>
<organism evidence="2 3">
    <name type="scientific">Ustilago trichophora</name>
    <dbReference type="NCBI Taxonomy" id="86804"/>
    <lineage>
        <taxon>Eukaryota</taxon>
        <taxon>Fungi</taxon>
        <taxon>Dikarya</taxon>
        <taxon>Basidiomycota</taxon>
        <taxon>Ustilaginomycotina</taxon>
        <taxon>Ustilaginomycetes</taxon>
        <taxon>Ustilaginales</taxon>
        <taxon>Ustilaginaceae</taxon>
        <taxon>Ustilago</taxon>
    </lineage>
</organism>
<gene>
    <name evidence="2" type="ORF">UTRI_00139</name>
</gene>
<feature type="compositionally biased region" description="Low complexity" evidence="1">
    <location>
        <begin position="606"/>
        <end position="695"/>
    </location>
</feature>
<feature type="compositionally biased region" description="Low complexity" evidence="1">
    <location>
        <begin position="553"/>
        <end position="579"/>
    </location>
</feature>
<feature type="region of interest" description="Disordered" evidence="1">
    <location>
        <begin position="304"/>
        <end position="367"/>
    </location>
</feature>